<comment type="caution">
    <text evidence="2">The sequence shown here is derived from an EMBL/GenBank/DDBJ whole genome shotgun (WGS) entry which is preliminary data.</text>
</comment>
<dbReference type="InterPro" id="IPR002577">
    <property type="entry name" value="HTH_HxlR"/>
</dbReference>
<dbReference type="SUPFAM" id="SSF46785">
    <property type="entry name" value="Winged helix' DNA-binding domain"/>
    <property type="match status" value="1"/>
</dbReference>
<dbReference type="InterPro" id="IPR036390">
    <property type="entry name" value="WH_DNA-bd_sf"/>
</dbReference>
<dbReference type="AlphaFoldDB" id="A0A9D1H7S7"/>
<accession>A0A9D1H7S7</accession>
<name>A0A9D1H7S7_9FIRM</name>
<gene>
    <name evidence="2" type="ORF">IAC43_08500</name>
</gene>
<sequence length="60" mass="7149">MIRKYIEKANFEDTGFSYTLSLISGKYKMVILYCLMEFEVVRYNELKRYIGTISHKTLSL</sequence>
<dbReference type="Gene3D" id="1.10.10.10">
    <property type="entry name" value="Winged helix-like DNA-binding domain superfamily/Winged helix DNA-binding domain"/>
    <property type="match status" value="1"/>
</dbReference>
<dbReference type="EMBL" id="DVLW01000234">
    <property type="protein sequence ID" value="HIT95213.1"/>
    <property type="molecule type" value="Genomic_DNA"/>
</dbReference>
<evidence type="ECO:0000313" key="2">
    <source>
        <dbReference type="EMBL" id="HIT95213.1"/>
    </source>
</evidence>
<protein>
    <submittedName>
        <fullName evidence="2">Helix-turn-helix transcriptional regulator</fullName>
    </submittedName>
</protein>
<dbReference type="Proteomes" id="UP000824160">
    <property type="component" value="Unassembled WGS sequence"/>
</dbReference>
<reference evidence="2" key="2">
    <citation type="journal article" date="2021" name="PeerJ">
        <title>Extensive microbial diversity within the chicken gut microbiome revealed by metagenomics and culture.</title>
        <authorList>
            <person name="Gilroy R."/>
            <person name="Ravi A."/>
            <person name="Getino M."/>
            <person name="Pursley I."/>
            <person name="Horton D.L."/>
            <person name="Alikhan N.F."/>
            <person name="Baker D."/>
            <person name="Gharbi K."/>
            <person name="Hall N."/>
            <person name="Watson M."/>
            <person name="Adriaenssens E.M."/>
            <person name="Foster-Nyarko E."/>
            <person name="Jarju S."/>
            <person name="Secka A."/>
            <person name="Antonio M."/>
            <person name="Oren A."/>
            <person name="Chaudhuri R.R."/>
            <person name="La Ragione R."/>
            <person name="Hildebrand F."/>
            <person name="Pallen M.J."/>
        </authorList>
    </citation>
    <scope>NUCLEOTIDE SEQUENCE</scope>
    <source>
        <strain evidence="2">ChiBcec7-5410</strain>
    </source>
</reference>
<proteinExistence type="predicted"/>
<dbReference type="InterPro" id="IPR036388">
    <property type="entry name" value="WH-like_DNA-bd_sf"/>
</dbReference>
<evidence type="ECO:0000259" key="1">
    <source>
        <dbReference type="PROSITE" id="PS51118"/>
    </source>
</evidence>
<dbReference type="Pfam" id="PF01638">
    <property type="entry name" value="HxlR"/>
    <property type="match status" value="1"/>
</dbReference>
<organism evidence="2 3">
    <name type="scientific">Candidatus Faecivivens stercoripullorum</name>
    <dbReference type="NCBI Taxonomy" id="2840805"/>
    <lineage>
        <taxon>Bacteria</taxon>
        <taxon>Bacillati</taxon>
        <taxon>Bacillota</taxon>
        <taxon>Clostridia</taxon>
        <taxon>Eubacteriales</taxon>
        <taxon>Oscillospiraceae</taxon>
        <taxon>Oscillospiraceae incertae sedis</taxon>
        <taxon>Candidatus Faecivivens</taxon>
    </lineage>
</organism>
<feature type="non-terminal residue" evidence="2">
    <location>
        <position position="60"/>
    </location>
</feature>
<dbReference type="PROSITE" id="PS51118">
    <property type="entry name" value="HTH_HXLR"/>
    <property type="match status" value="1"/>
</dbReference>
<feature type="domain" description="HTH hxlR-type" evidence="1">
    <location>
        <begin position="14"/>
        <end position="60"/>
    </location>
</feature>
<evidence type="ECO:0000313" key="3">
    <source>
        <dbReference type="Proteomes" id="UP000824160"/>
    </source>
</evidence>
<reference evidence="2" key="1">
    <citation type="submission" date="2020-10" db="EMBL/GenBank/DDBJ databases">
        <authorList>
            <person name="Gilroy R."/>
        </authorList>
    </citation>
    <scope>NUCLEOTIDE SEQUENCE</scope>
    <source>
        <strain evidence="2">ChiBcec7-5410</strain>
    </source>
</reference>